<dbReference type="AlphaFoldDB" id="A0A0G3GN36"/>
<evidence type="ECO:0000313" key="2">
    <source>
        <dbReference type="Proteomes" id="UP000035368"/>
    </source>
</evidence>
<dbReference type="Proteomes" id="UP000035368">
    <property type="component" value="Chromosome"/>
</dbReference>
<proteinExistence type="predicted"/>
<sequence length="70" mass="8199">MRYTTVVTKRKDLLKNIARYAKETGQPLTIKEGGNHTRIWVGDKYTTIGRRNEIDNLMARKIYKQIGMEN</sequence>
<evidence type="ECO:0008006" key="3">
    <source>
        <dbReference type="Google" id="ProtNLM"/>
    </source>
</evidence>
<dbReference type="PATRIC" id="fig|1050174.4.peg.75"/>
<dbReference type="EMBL" id="CP011541">
    <property type="protein sequence ID" value="AKK01965.1"/>
    <property type="molecule type" value="Genomic_DNA"/>
</dbReference>
<dbReference type="STRING" id="1050174.CEPID_00355"/>
<evidence type="ECO:0000313" key="1">
    <source>
        <dbReference type="EMBL" id="AKK01965.1"/>
    </source>
</evidence>
<keyword evidence="2" id="KW-1185">Reference proteome</keyword>
<dbReference type="KEGG" id="cei:CEPID_00355"/>
<organism evidence="1 2">
    <name type="scientific">Corynebacterium epidermidicanis</name>
    <dbReference type="NCBI Taxonomy" id="1050174"/>
    <lineage>
        <taxon>Bacteria</taxon>
        <taxon>Bacillati</taxon>
        <taxon>Actinomycetota</taxon>
        <taxon>Actinomycetes</taxon>
        <taxon>Mycobacteriales</taxon>
        <taxon>Corynebacteriaceae</taxon>
        <taxon>Corynebacterium</taxon>
    </lineage>
</organism>
<name>A0A0G3GN36_9CORY</name>
<accession>A0A0G3GN36</accession>
<gene>
    <name evidence="1" type="ORF">CEPID_00355</name>
</gene>
<protein>
    <recommendedName>
        <fullName evidence="3">YcfA-like protein</fullName>
    </recommendedName>
</protein>
<reference evidence="1 2" key="1">
    <citation type="submission" date="2015-05" db="EMBL/GenBank/DDBJ databases">
        <title>Complete genome sequence of Corynebacterium epidermidicanis DSM 45586, isolated from the skin of a dog suffering from pruritus.</title>
        <authorList>
            <person name="Ruckert C."/>
            <person name="Albersmeier A."/>
            <person name="Winkler A."/>
            <person name="Tauch A."/>
        </authorList>
    </citation>
    <scope>NUCLEOTIDE SEQUENCE [LARGE SCALE GENOMIC DNA]</scope>
    <source>
        <strain evidence="1 2">DSM 45586</strain>
    </source>
</reference>